<organism evidence="2 3">
    <name type="scientific">Grifola frondosa</name>
    <name type="common">Maitake</name>
    <name type="synonym">Polyporus frondosus</name>
    <dbReference type="NCBI Taxonomy" id="5627"/>
    <lineage>
        <taxon>Eukaryota</taxon>
        <taxon>Fungi</taxon>
        <taxon>Dikarya</taxon>
        <taxon>Basidiomycota</taxon>
        <taxon>Agaricomycotina</taxon>
        <taxon>Agaricomycetes</taxon>
        <taxon>Polyporales</taxon>
        <taxon>Grifolaceae</taxon>
        <taxon>Grifola</taxon>
    </lineage>
</organism>
<reference evidence="2 3" key="1">
    <citation type="submission" date="2016-03" db="EMBL/GenBank/DDBJ databases">
        <title>Whole genome sequencing of Grifola frondosa 9006-11.</title>
        <authorList>
            <person name="Min B."/>
            <person name="Park H."/>
            <person name="Kim J.-G."/>
            <person name="Cho H."/>
            <person name="Oh Y.-L."/>
            <person name="Kong W.-S."/>
            <person name="Choi I.-G."/>
        </authorList>
    </citation>
    <scope>NUCLEOTIDE SEQUENCE [LARGE SCALE GENOMIC DNA]</scope>
    <source>
        <strain evidence="2 3">9006-11</strain>
    </source>
</reference>
<keyword evidence="3" id="KW-1185">Reference proteome</keyword>
<proteinExistence type="predicted"/>
<dbReference type="AlphaFoldDB" id="A0A1C7MD28"/>
<feature type="compositionally biased region" description="Low complexity" evidence="1">
    <location>
        <begin position="100"/>
        <end position="113"/>
    </location>
</feature>
<dbReference type="EMBL" id="LUGG01000005">
    <property type="protein sequence ID" value="OBZ74790.1"/>
    <property type="molecule type" value="Genomic_DNA"/>
</dbReference>
<gene>
    <name evidence="2" type="ORF">A0H81_05718</name>
</gene>
<accession>A0A1C7MD28</accession>
<comment type="caution">
    <text evidence="2">The sequence shown here is derived from an EMBL/GenBank/DDBJ whole genome shotgun (WGS) entry which is preliminary data.</text>
</comment>
<feature type="region of interest" description="Disordered" evidence="1">
    <location>
        <begin position="32"/>
        <end position="120"/>
    </location>
</feature>
<sequence>MDGAAEGAKGGNLVGVELTIQTRTCPCSLRNATKQLKQVSRPRERSPPQKRVRLTREFEPSPFYSPNADTDCGPEFERSPINSRNPATNRATSRREEYEALPSPASPASSRSPSPLPATPKILQADTYNTIMEVIKDAKSSSSKWAVNRKYTVAKQLQAGGRFLPRMIGPFASVYRTLLVGLTVHGMDNPYRYAANIKEFKHYSSRQCRDYIDNFEGFLVQVPAFEKLLSGLEQDMSALEFIAAFLDSHARSACSDDISALRYDILNYIPDVKLPDGTEIRRFDVGDCNKTHRGFNDI</sequence>
<name>A0A1C7MD28_GRIFR</name>
<protein>
    <submittedName>
        <fullName evidence="2">Uncharacterized protein</fullName>
    </submittedName>
</protein>
<evidence type="ECO:0000313" key="3">
    <source>
        <dbReference type="Proteomes" id="UP000092993"/>
    </source>
</evidence>
<evidence type="ECO:0000313" key="2">
    <source>
        <dbReference type="EMBL" id="OBZ74790.1"/>
    </source>
</evidence>
<feature type="compositionally biased region" description="Polar residues" evidence="1">
    <location>
        <begin position="80"/>
        <end position="91"/>
    </location>
</feature>
<dbReference type="Proteomes" id="UP000092993">
    <property type="component" value="Unassembled WGS sequence"/>
</dbReference>
<evidence type="ECO:0000256" key="1">
    <source>
        <dbReference type="SAM" id="MobiDB-lite"/>
    </source>
</evidence>
<dbReference type="OMA" id="FTHVAIG"/>